<dbReference type="EMBL" id="VSRR010035755">
    <property type="protein sequence ID" value="MPC72955.1"/>
    <property type="molecule type" value="Genomic_DNA"/>
</dbReference>
<comment type="caution">
    <text evidence="2">The sequence shown here is derived from an EMBL/GenBank/DDBJ whole genome shotgun (WGS) entry which is preliminary data.</text>
</comment>
<proteinExistence type="predicted"/>
<evidence type="ECO:0000313" key="3">
    <source>
        <dbReference type="Proteomes" id="UP000324222"/>
    </source>
</evidence>
<keyword evidence="3" id="KW-1185">Reference proteome</keyword>
<dbReference type="Proteomes" id="UP000324222">
    <property type="component" value="Unassembled WGS sequence"/>
</dbReference>
<feature type="compositionally biased region" description="Basic and acidic residues" evidence="1">
    <location>
        <begin position="77"/>
        <end position="92"/>
    </location>
</feature>
<name>A0A5B7HT64_PORTR</name>
<gene>
    <name evidence="2" type="ORF">E2C01_067269</name>
</gene>
<dbReference type="AlphaFoldDB" id="A0A5B7HT64"/>
<evidence type="ECO:0000313" key="2">
    <source>
        <dbReference type="EMBL" id="MPC72955.1"/>
    </source>
</evidence>
<accession>A0A5B7HT64</accession>
<reference evidence="2 3" key="1">
    <citation type="submission" date="2019-05" db="EMBL/GenBank/DDBJ databases">
        <title>Another draft genome of Portunus trituberculatus and its Hox gene families provides insights of decapod evolution.</title>
        <authorList>
            <person name="Jeong J.-H."/>
            <person name="Song I."/>
            <person name="Kim S."/>
            <person name="Choi T."/>
            <person name="Kim D."/>
            <person name="Ryu S."/>
            <person name="Kim W."/>
        </authorList>
    </citation>
    <scope>NUCLEOTIDE SEQUENCE [LARGE SCALE GENOMIC DNA]</scope>
    <source>
        <tissue evidence="2">Muscle</tissue>
    </source>
</reference>
<feature type="region of interest" description="Disordered" evidence="1">
    <location>
        <begin position="52"/>
        <end position="92"/>
    </location>
</feature>
<feature type="region of interest" description="Disordered" evidence="1">
    <location>
        <begin position="1"/>
        <end position="21"/>
    </location>
</feature>
<sequence>MRSCHRRRSSPQVKGKTNCSLPQCGQRTASVPNTWTYLSDPTLINLRHEHSNKNINRQPLPGRLGAADRFPPVIPEQMERESDDDVKQRRSE</sequence>
<protein>
    <submittedName>
        <fullName evidence="2">Uncharacterized protein</fullName>
    </submittedName>
</protein>
<evidence type="ECO:0000256" key="1">
    <source>
        <dbReference type="SAM" id="MobiDB-lite"/>
    </source>
</evidence>
<organism evidence="2 3">
    <name type="scientific">Portunus trituberculatus</name>
    <name type="common">Swimming crab</name>
    <name type="synonym">Neptunus trituberculatus</name>
    <dbReference type="NCBI Taxonomy" id="210409"/>
    <lineage>
        <taxon>Eukaryota</taxon>
        <taxon>Metazoa</taxon>
        <taxon>Ecdysozoa</taxon>
        <taxon>Arthropoda</taxon>
        <taxon>Crustacea</taxon>
        <taxon>Multicrustacea</taxon>
        <taxon>Malacostraca</taxon>
        <taxon>Eumalacostraca</taxon>
        <taxon>Eucarida</taxon>
        <taxon>Decapoda</taxon>
        <taxon>Pleocyemata</taxon>
        <taxon>Brachyura</taxon>
        <taxon>Eubrachyura</taxon>
        <taxon>Portunoidea</taxon>
        <taxon>Portunidae</taxon>
        <taxon>Portuninae</taxon>
        <taxon>Portunus</taxon>
    </lineage>
</organism>
<feature type="compositionally biased region" description="Polar residues" evidence="1">
    <location>
        <begin position="10"/>
        <end position="21"/>
    </location>
</feature>